<name>A0A9W6JCB9_9HYPH</name>
<keyword evidence="3" id="KW-1185">Reference proteome</keyword>
<dbReference type="Proteomes" id="UP001143370">
    <property type="component" value="Unassembled WGS sequence"/>
</dbReference>
<sequence length="179" mass="19234">MDRLSSDDRMMGEALAEAAAALQEGVFPVGAVLAKGTDILGRARKTMASNHLSHAEMNLFHKVFMGDYRFSRADGLTLYTTLEPCVMCFGTLLHLPIVRLVFAMEDAYGGCASVTLNGAPPRHAARPVAIAGGVRRDEARALFASFLDTTAEPFWREGGAPHFQTAVRGEPVEISGVVP</sequence>
<accession>A0A9W6JCB9</accession>
<dbReference type="RefSeq" id="WP_213370539.1">
    <property type="nucleotide sequence ID" value="NZ_BSFJ01000020.1"/>
</dbReference>
<dbReference type="InterPro" id="IPR016193">
    <property type="entry name" value="Cytidine_deaminase-like"/>
</dbReference>
<dbReference type="EMBL" id="BSFJ01000020">
    <property type="protein sequence ID" value="GLK73013.1"/>
    <property type="molecule type" value="Genomic_DNA"/>
</dbReference>
<protein>
    <submittedName>
        <fullName evidence="2">tRNA-specific adenosine deaminase</fullName>
    </submittedName>
</protein>
<dbReference type="GO" id="GO:0046872">
    <property type="term" value="F:metal ion binding"/>
    <property type="evidence" value="ECO:0007669"/>
    <property type="project" value="UniProtKB-KW"/>
</dbReference>
<reference evidence="2" key="1">
    <citation type="journal article" date="2014" name="Int. J. Syst. Evol. Microbiol.">
        <title>Complete genome sequence of Corynebacterium casei LMG S-19264T (=DSM 44701T), isolated from a smear-ripened cheese.</title>
        <authorList>
            <consortium name="US DOE Joint Genome Institute (JGI-PGF)"/>
            <person name="Walter F."/>
            <person name="Albersmeier A."/>
            <person name="Kalinowski J."/>
            <person name="Ruckert C."/>
        </authorList>
    </citation>
    <scope>NUCLEOTIDE SEQUENCE</scope>
    <source>
        <strain evidence="2">VKM B-2484</strain>
    </source>
</reference>
<dbReference type="PANTHER" id="PTHR11079">
    <property type="entry name" value="CYTOSINE DEAMINASE FAMILY MEMBER"/>
    <property type="match status" value="1"/>
</dbReference>
<proteinExistence type="predicted"/>
<evidence type="ECO:0000313" key="3">
    <source>
        <dbReference type="Proteomes" id="UP001143370"/>
    </source>
</evidence>
<gene>
    <name evidence="2" type="primary">tadA_2</name>
    <name evidence="2" type="ORF">GCM10017643_31290</name>
</gene>
<dbReference type="GO" id="GO:0052717">
    <property type="term" value="F:tRNA-specific adenosine-34 deaminase activity"/>
    <property type="evidence" value="ECO:0007669"/>
    <property type="project" value="UniProtKB-EC"/>
</dbReference>
<dbReference type="Gene3D" id="3.40.140.10">
    <property type="entry name" value="Cytidine Deaminase, domain 2"/>
    <property type="match status" value="1"/>
</dbReference>
<dbReference type="AlphaFoldDB" id="A0A9W6JCB9"/>
<evidence type="ECO:0000313" key="2">
    <source>
        <dbReference type="EMBL" id="GLK73013.1"/>
    </source>
</evidence>
<dbReference type="SUPFAM" id="SSF53927">
    <property type="entry name" value="Cytidine deaminase-like"/>
    <property type="match status" value="1"/>
</dbReference>
<dbReference type="Pfam" id="PF00383">
    <property type="entry name" value="dCMP_cyt_deam_1"/>
    <property type="match status" value="1"/>
</dbReference>
<organism evidence="2 3">
    <name type="scientific">Ancylobacter dichloromethanicus</name>
    <dbReference type="NCBI Taxonomy" id="518825"/>
    <lineage>
        <taxon>Bacteria</taxon>
        <taxon>Pseudomonadati</taxon>
        <taxon>Pseudomonadota</taxon>
        <taxon>Alphaproteobacteria</taxon>
        <taxon>Hyphomicrobiales</taxon>
        <taxon>Xanthobacteraceae</taxon>
        <taxon>Ancylobacter</taxon>
    </lineage>
</organism>
<evidence type="ECO:0000259" key="1">
    <source>
        <dbReference type="PROSITE" id="PS51747"/>
    </source>
</evidence>
<reference evidence="2" key="2">
    <citation type="submission" date="2023-01" db="EMBL/GenBank/DDBJ databases">
        <authorList>
            <person name="Sun Q."/>
            <person name="Evtushenko L."/>
        </authorList>
    </citation>
    <scope>NUCLEOTIDE SEQUENCE</scope>
    <source>
        <strain evidence="2">VKM B-2484</strain>
    </source>
</reference>
<dbReference type="InterPro" id="IPR002125">
    <property type="entry name" value="CMP_dCMP_dom"/>
</dbReference>
<comment type="caution">
    <text evidence="2">The sequence shown here is derived from an EMBL/GenBank/DDBJ whole genome shotgun (WGS) entry which is preliminary data.</text>
</comment>
<dbReference type="PROSITE" id="PS51747">
    <property type="entry name" value="CYT_DCMP_DEAMINASES_2"/>
    <property type="match status" value="1"/>
</dbReference>
<dbReference type="PANTHER" id="PTHR11079:SF179">
    <property type="entry name" value="TRNA(ADENINE(34)) DEAMINASE, CHLOROPLASTIC"/>
    <property type="match status" value="1"/>
</dbReference>
<dbReference type="GO" id="GO:0002100">
    <property type="term" value="P:tRNA wobble adenosine to inosine editing"/>
    <property type="evidence" value="ECO:0007669"/>
    <property type="project" value="InterPro"/>
</dbReference>
<feature type="domain" description="CMP/dCMP-type deaminase" evidence="1">
    <location>
        <begin position="5"/>
        <end position="122"/>
    </location>
</feature>